<dbReference type="PANTHER" id="PTHR43289:SF6">
    <property type="entry name" value="SERINE_THREONINE-PROTEIN KINASE NEKL-3"/>
    <property type="match status" value="1"/>
</dbReference>
<dbReference type="GO" id="GO:0004674">
    <property type="term" value="F:protein serine/threonine kinase activity"/>
    <property type="evidence" value="ECO:0007669"/>
    <property type="project" value="UniProtKB-KW"/>
</dbReference>
<keyword evidence="6" id="KW-0067">ATP-binding</keyword>
<evidence type="ECO:0000256" key="3">
    <source>
        <dbReference type="ARBA" id="ARBA00022679"/>
    </source>
</evidence>
<evidence type="ECO:0000256" key="2">
    <source>
        <dbReference type="ARBA" id="ARBA00022527"/>
    </source>
</evidence>
<dbReference type="AlphaFoldDB" id="A0A1X0DD70"/>
<dbReference type="EC" id="2.7.11.1" evidence="1"/>
<dbReference type="Pfam" id="PF00069">
    <property type="entry name" value="Pkinase"/>
    <property type="match status" value="1"/>
</dbReference>
<dbReference type="PROSITE" id="PS50011">
    <property type="entry name" value="PROTEIN_KINASE_DOM"/>
    <property type="match status" value="1"/>
</dbReference>
<sequence length="384" mass="39356">MTLSAGDSVAGYTVVRPLASGRTGEVYLAKHPRLPRQDAVKVLTAELSDNPVFAERFTREADAAATLWHPHIVGVHDRGSDAGRLWLAMDFVDGTDAGRLLAEQYPDGMPPAQVTELVAAAAEALDYARGQGVVHRQLDPSNIMVATAGGGRIALTDVGISGPEAVAGDGDDQYALAATAAWLLLGHPQRPGFALADERGELAAVDAVIDRGQSTSAGNRYPDCTAFAAALADALGAVTDIAGPRAEAPTQLGARPDAPTAGGDWWADAAPPEPQEQPVISYWTPSAPPAPAPSAPTMAAPGMPTMPAPMPAAVPNQMPNPMLSGPVPAYPGPYPTSGAYPNSGAYPAPVASAWPIPPMLLALLAIVGVIGVAVLTYAVLSNLA</sequence>
<dbReference type="RefSeq" id="WP_163787768.1">
    <property type="nucleotide sequence ID" value="NZ_AP022618.1"/>
</dbReference>
<keyword evidence="4" id="KW-0547">Nucleotide-binding</keyword>
<proteinExistence type="predicted"/>
<dbReference type="GO" id="GO:0005524">
    <property type="term" value="F:ATP binding"/>
    <property type="evidence" value="ECO:0007669"/>
    <property type="project" value="UniProtKB-KW"/>
</dbReference>
<comment type="caution">
    <text evidence="7">The sequence shown here is derived from an EMBL/GenBank/DDBJ whole genome shotgun (WGS) entry which is preliminary data.</text>
</comment>
<evidence type="ECO:0000313" key="8">
    <source>
        <dbReference type="Proteomes" id="UP000192801"/>
    </source>
</evidence>
<keyword evidence="3" id="KW-0808">Transferase</keyword>
<dbReference type="SMART" id="SM00220">
    <property type="entry name" value="S_TKc"/>
    <property type="match status" value="1"/>
</dbReference>
<keyword evidence="2" id="KW-0723">Serine/threonine-protein kinase</keyword>
<evidence type="ECO:0000256" key="5">
    <source>
        <dbReference type="ARBA" id="ARBA00022777"/>
    </source>
</evidence>
<protein>
    <recommendedName>
        <fullName evidence="1">non-specific serine/threonine protein kinase</fullName>
        <ecNumber evidence="1">2.7.11.1</ecNumber>
    </recommendedName>
</protein>
<evidence type="ECO:0000256" key="6">
    <source>
        <dbReference type="ARBA" id="ARBA00022840"/>
    </source>
</evidence>
<dbReference type="Gene3D" id="1.10.510.10">
    <property type="entry name" value="Transferase(Phosphotransferase) domain 1"/>
    <property type="match status" value="1"/>
</dbReference>
<dbReference type="InterPro" id="IPR000719">
    <property type="entry name" value="Prot_kinase_dom"/>
</dbReference>
<evidence type="ECO:0000256" key="1">
    <source>
        <dbReference type="ARBA" id="ARBA00012513"/>
    </source>
</evidence>
<organism evidence="7 8">
    <name type="scientific">Mycolicibacterium insubricum</name>
    <dbReference type="NCBI Taxonomy" id="444597"/>
    <lineage>
        <taxon>Bacteria</taxon>
        <taxon>Bacillati</taxon>
        <taxon>Actinomycetota</taxon>
        <taxon>Actinomycetes</taxon>
        <taxon>Mycobacteriales</taxon>
        <taxon>Mycobacteriaceae</taxon>
        <taxon>Mycolicibacterium</taxon>
    </lineage>
</organism>
<dbReference type="STRING" id="444597.BST26_11390"/>
<gene>
    <name evidence="7" type="ORF">BST26_11390</name>
</gene>
<dbReference type="InterPro" id="IPR011009">
    <property type="entry name" value="Kinase-like_dom_sf"/>
</dbReference>
<dbReference type="CDD" id="cd14014">
    <property type="entry name" value="STKc_PknB_like"/>
    <property type="match status" value="1"/>
</dbReference>
<name>A0A1X0DD70_9MYCO</name>
<evidence type="ECO:0000256" key="4">
    <source>
        <dbReference type="ARBA" id="ARBA00022741"/>
    </source>
</evidence>
<keyword evidence="8" id="KW-1185">Reference proteome</keyword>
<reference evidence="7 8" key="1">
    <citation type="submission" date="2016-12" db="EMBL/GenBank/DDBJ databases">
        <title>The new phylogeny of genus Mycobacterium.</title>
        <authorList>
            <person name="Tortoli E."/>
            <person name="Trovato A."/>
            <person name="Cirillo D.M."/>
        </authorList>
    </citation>
    <scope>NUCLEOTIDE SEQUENCE [LARGE SCALE GENOMIC DNA]</scope>
    <source>
        <strain evidence="7 8">DSM 45130</strain>
    </source>
</reference>
<dbReference type="PANTHER" id="PTHR43289">
    <property type="entry name" value="MITOGEN-ACTIVATED PROTEIN KINASE KINASE KINASE 20-RELATED"/>
    <property type="match status" value="1"/>
</dbReference>
<dbReference type="EMBL" id="MVHS01000023">
    <property type="protein sequence ID" value="ORA70288.1"/>
    <property type="molecule type" value="Genomic_DNA"/>
</dbReference>
<evidence type="ECO:0000313" key="7">
    <source>
        <dbReference type="EMBL" id="ORA70288.1"/>
    </source>
</evidence>
<dbReference type="Gene3D" id="3.30.200.20">
    <property type="entry name" value="Phosphorylase Kinase, domain 1"/>
    <property type="match status" value="1"/>
</dbReference>
<keyword evidence="5" id="KW-0418">Kinase</keyword>
<dbReference type="Proteomes" id="UP000192801">
    <property type="component" value="Unassembled WGS sequence"/>
</dbReference>
<dbReference type="SUPFAM" id="SSF56112">
    <property type="entry name" value="Protein kinase-like (PK-like)"/>
    <property type="match status" value="1"/>
</dbReference>
<accession>A0A1X0DD70</accession>